<sequence length="133" mass="14691">MKKIMTCFLSLIVTSVGFAATIVFDNKTTFPLKDQKSRIAVQWATTAKEMQKENKALIYGLKLNSDSLQIISQTGKSELDLPKNASHFRILVWSKGVGEPDLLTNWVSVVPNKTYTLEKDQLVPAALMSGVGC</sequence>
<dbReference type="Proteomes" id="UP000054698">
    <property type="component" value="Unassembled WGS sequence"/>
</dbReference>
<evidence type="ECO:0000256" key="1">
    <source>
        <dbReference type="SAM" id="SignalP"/>
    </source>
</evidence>
<proteinExistence type="predicted"/>
<dbReference type="OrthoDB" id="5638149at2"/>
<keyword evidence="4" id="KW-1185">Reference proteome</keyword>
<evidence type="ECO:0000313" key="3">
    <source>
        <dbReference type="EMBL" id="SPX62188.1"/>
    </source>
</evidence>
<evidence type="ECO:0000313" key="4">
    <source>
        <dbReference type="Proteomes" id="UP000054698"/>
    </source>
</evidence>
<dbReference type="AlphaFoldDB" id="A0A0W0UAE6"/>
<evidence type="ECO:0000313" key="5">
    <source>
        <dbReference type="Proteomes" id="UP000251942"/>
    </source>
</evidence>
<name>A0A0W0UAE6_9GAMM</name>
<dbReference type="RefSeq" id="WP_058443269.1">
    <property type="nucleotide sequence ID" value="NZ_CAAAHT010000015.1"/>
</dbReference>
<gene>
    <name evidence="2" type="ORF">Lfee_0048</name>
    <name evidence="3" type="ORF">NCTC12022_02945</name>
</gene>
<dbReference type="Proteomes" id="UP000251942">
    <property type="component" value="Unassembled WGS sequence"/>
</dbReference>
<evidence type="ECO:0000313" key="2">
    <source>
        <dbReference type="EMBL" id="KTD04910.1"/>
    </source>
</evidence>
<reference evidence="3 5" key="2">
    <citation type="submission" date="2018-06" db="EMBL/GenBank/DDBJ databases">
        <authorList>
            <consortium name="Pathogen Informatics"/>
            <person name="Doyle S."/>
        </authorList>
    </citation>
    <scope>NUCLEOTIDE SEQUENCE [LARGE SCALE GENOMIC DNA]</scope>
    <source>
        <strain evidence="3 5">NCTC12022</strain>
    </source>
</reference>
<feature type="signal peptide" evidence="1">
    <location>
        <begin position="1"/>
        <end position="19"/>
    </location>
</feature>
<dbReference type="EMBL" id="LNYB01000004">
    <property type="protein sequence ID" value="KTD04910.1"/>
    <property type="molecule type" value="Genomic_DNA"/>
</dbReference>
<dbReference type="PATRIC" id="fig|453.4.peg.54"/>
<organism evidence="2 4">
    <name type="scientific">Legionella feeleii</name>
    <dbReference type="NCBI Taxonomy" id="453"/>
    <lineage>
        <taxon>Bacteria</taxon>
        <taxon>Pseudomonadati</taxon>
        <taxon>Pseudomonadota</taxon>
        <taxon>Gammaproteobacteria</taxon>
        <taxon>Legionellales</taxon>
        <taxon>Legionellaceae</taxon>
        <taxon>Legionella</taxon>
    </lineage>
</organism>
<accession>A0A0W0UAE6</accession>
<protein>
    <submittedName>
        <fullName evidence="2">Uncharacterized protein</fullName>
    </submittedName>
</protein>
<keyword evidence="1" id="KW-0732">Signal</keyword>
<reference evidence="2 4" key="1">
    <citation type="submission" date="2015-11" db="EMBL/GenBank/DDBJ databases">
        <title>Genomic analysis of 38 Legionella species identifies large and diverse effector repertoires.</title>
        <authorList>
            <person name="Burstein D."/>
            <person name="Amaro F."/>
            <person name="Zusman T."/>
            <person name="Lifshitz Z."/>
            <person name="Cohen O."/>
            <person name="Gilbert J.A."/>
            <person name="Pupko T."/>
            <person name="Shuman H.A."/>
            <person name="Segal G."/>
        </authorList>
    </citation>
    <scope>NUCLEOTIDE SEQUENCE [LARGE SCALE GENOMIC DNA]</scope>
    <source>
        <strain evidence="2 4">WO-44C</strain>
    </source>
</reference>
<feature type="chain" id="PRO_5036299304" evidence="1">
    <location>
        <begin position="20"/>
        <end position="133"/>
    </location>
</feature>
<dbReference type="EMBL" id="UASS01000037">
    <property type="protein sequence ID" value="SPX62188.1"/>
    <property type="molecule type" value="Genomic_DNA"/>
</dbReference>
<dbReference type="STRING" id="453.Lfee_0048"/>